<evidence type="ECO:0000256" key="4">
    <source>
        <dbReference type="PROSITE-ProRule" id="PRU00175"/>
    </source>
</evidence>
<gene>
    <name evidence="7" type="ORF">BaRGS_00021784</name>
</gene>
<feature type="compositionally biased region" description="Low complexity" evidence="5">
    <location>
        <begin position="326"/>
        <end position="344"/>
    </location>
</feature>
<keyword evidence="3" id="KW-0862">Zinc</keyword>
<evidence type="ECO:0000313" key="8">
    <source>
        <dbReference type="Proteomes" id="UP001519460"/>
    </source>
</evidence>
<dbReference type="PANTHER" id="PTHR25464:SF2">
    <property type="entry name" value="RING-TYPE DOMAIN-CONTAINING PROTEIN"/>
    <property type="match status" value="1"/>
</dbReference>
<keyword evidence="2 4" id="KW-0863">Zinc-finger</keyword>
<dbReference type="Proteomes" id="UP001519460">
    <property type="component" value="Unassembled WGS sequence"/>
</dbReference>
<dbReference type="PROSITE" id="PS50089">
    <property type="entry name" value="ZF_RING_2"/>
    <property type="match status" value="1"/>
</dbReference>
<dbReference type="EMBL" id="JACVVK020000171">
    <property type="protein sequence ID" value="KAK7486968.1"/>
    <property type="molecule type" value="Genomic_DNA"/>
</dbReference>
<dbReference type="InterPro" id="IPR001841">
    <property type="entry name" value="Znf_RING"/>
</dbReference>
<dbReference type="GO" id="GO:0008270">
    <property type="term" value="F:zinc ion binding"/>
    <property type="evidence" value="ECO:0007669"/>
    <property type="project" value="UniProtKB-KW"/>
</dbReference>
<feature type="non-terminal residue" evidence="7">
    <location>
        <position position="716"/>
    </location>
</feature>
<feature type="domain" description="RING-type" evidence="6">
    <location>
        <begin position="17"/>
        <end position="79"/>
    </location>
</feature>
<evidence type="ECO:0000256" key="2">
    <source>
        <dbReference type="ARBA" id="ARBA00022771"/>
    </source>
</evidence>
<protein>
    <recommendedName>
        <fullName evidence="6">RING-type domain-containing protein</fullName>
    </recommendedName>
</protein>
<keyword evidence="1" id="KW-0479">Metal-binding</keyword>
<comment type="caution">
    <text evidence="7">The sequence shown here is derived from an EMBL/GenBank/DDBJ whole genome shotgun (WGS) entry which is preliminary data.</text>
</comment>
<reference evidence="7 8" key="1">
    <citation type="journal article" date="2023" name="Sci. Data">
        <title>Genome assembly of the Korean intertidal mud-creeper Batillaria attramentaria.</title>
        <authorList>
            <person name="Patra A.K."/>
            <person name="Ho P.T."/>
            <person name="Jun S."/>
            <person name="Lee S.J."/>
            <person name="Kim Y."/>
            <person name="Won Y.J."/>
        </authorList>
    </citation>
    <scope>NUCLEOTIDE SEQUENCE [LARGE SCALE GENOMIC DNA]</scope>
    <source>
        <strain evidence="7">Wonlab-2016</strain>
    </source>
</reference>
<feature type="region of interest" description="Disordered" evidence="5">
    <location>
        <begin position="321"/>
        <end position="349"/>
    </location>
</feature>
<dbReference type="SUPFAM" id="SSF57850">
    <property type="entry name" value="RING/U-box"/>
    <property type="match status" value="1"/>
</dbReference>
<dbReference type="PANTHER" id="PTHR25464">
    <property type="entry name" value="TRIPARTITE MOTIF-CONTAINING PROTEIN 2-LIKE PROTEIN"/>
    <property type="match status" value="1"/>
</dbReference>
<evidence type="ECO:0000256" key="5">
    <source>
        <dbReference type="SAM" id="MobiDB-lite"/>
    </source>
</evidence>
<dbReference type="PROSITE" id="PS00518">
    <property type="entry name" value="ZF_RING_1"/>
    <property type="match status" value="1"/>
</dbReference>
<name>A0ABD0KIB6_9CAEN</name>
<evidence type="ECO:0000313" key="7">
    <source>
        <dbReference type="EMBL" id="KAK7486968.1"/>
    </source>
</evidence>
<proteinExistence type="predicted"/>
<dbReference type="SMART" id="SM00184">
    <property type="entry name" value="RING"/>
    <property type="match status" value="1"/>
</dbReference>
<keyword evidence="8" id="KW-1185">Reference proteome</keyword>
<dbReference type="InterPro" id="IPR017907">
    <property type="entry name" value="Znf_RING_CS"/>
</dbReference>
<organism evidence="7 8">
    <name type="scientific">Batillaria attramentaria</name>
    <dbReference type="NCBI Taxonomy" id="370345"/>
    <lineage>
        <taxon>Eukaryota</taxon>
        <taxon>Metazoa</taxon>
        <taxon>Spiralia</taxon>
        <taxon>Lophotrochozoa</taxon>
        <taxon>Mollusca</taxon>
        <taxon>Gastropoda</taxon>
        <taxon>Caenogastropoda</taxon>
        <taxon>Sorbeoconcha</taxon>
        <taxon>Cerithioidea</taxon>
        <taxon>Batillariidae</taxon>
        <taxon>Batillaria</taxon>
    </lineage>
</organism>
<evidence type="ECO:0000256" key="3">
    <source>
        <dbReference type="ARBA" id="ARBA00022833"/>
    </source>
</evidence>
<dbReference type="InterPro" id="IPR027370">
    <property type="entry name" value="Znf-RING_euk"/>
</dbReference>
<sequence length="716" mass="78406">MATGGFDRSCVDSRSTCSVCLEPYKGRQPKLLPCFHTFCLPCLTELAKRQDRTAVSDEAAGDASFGQGSQVIVTCPSCRKDIPVPPGGVSEFQTNFYLDDEPDQDHVQPLLCDLCDKGNMANYHCTKCKRMLCVQCHRGHDKRCRRTSLTSPSKENEGQVDVLQKVKDQVRVLDDVLGGIAAKEKEVEKQRKAVEHDINVRYATVLGIIADARDECFRSLRDASQTLKEKLDADRTATGSVQTNLSQLLSQADHSGPSCAWNTEAQSAVLNSSDLERYALYTSDAVEKCQGEVIFDFQKNDNCTPSVQAYMGRVVLCGDETREAQETSTSSETSIASNSGAAHHAASDLQGTAQDVQQKLLSRLDDLTCKVNALQSTNMVFSRDLNSVNEKHDKLCCDFTKLQKETSSLRQSVVSLQTENLKLRQDITHVGDKNMLLCQETAALQSENTKLHQDLTSVTASVSKLQQDTSSIQKENTKLAGDQARQAAEQTKCCQDVASVQVELTKTCSEQTALRSDTDGLKEEVTDAKTQAEKVGKDLTSTGEKITSLQQQLTSLQKSHQTQSAKMTGFENRLTHSPEGLVLGMGSDSGLVMAERSRRWNSPIHVSGMVRQTLETKCRLGCDSGIFQGVYCNVQHTSPLSSRLSSNILTSSSITLRSSLAELEGEDKQGCANMHAPSLKARAAKTQTADSLGKARQEETQTFVFSPRIRPALGDL</sequence>
<dbReference type="AlphaFoldDB" id="A0ABD0KIB6"/>
<accession>A0ABD0KIB6</accession>
<evidence type="ECO:0000256" key="1">
    <source>
        <dbReference type="ARBA" id="ARBA00022723"/>
    </source>
</evidence>
<dbReference type="Pfam" id="PF13445">
    <property type="entry name" value="zf-RING_UBOX"/>
    <property type="match status" value="1"/>
</dbReference>
<evidence type="ECO:0000259" key="6">
    <source>
        <dbReference type="PROSITE" id="PS50089"/>
    </source>
</evidence>
<dbReference type="Gene3D" id="3.30.40.10">
    <property type="entry name" value="Zinc/RING finger domain, C3HC4 (zinc finger)"/>
    <property type="match status" value="1"/>
</dbReference>
<dbReference type="InterPro" id="IPR013083">
    <property type="entry name" value="Znf_RING/FYVE/PHD"/>
</dbReference>